<gene>
    <name evidence="2" type="ORF">H8F01_17935</name>
</gene>
<name>A0A7G8Q2C4_9GAMM</name>
<protein>
    <submittedName>
        <fullName evidence="2">Uncharacterized protein</fullName>
    </submittedName>
</protein>
<keyword evidence="3" id="KW-1185">Reference proteome</keyword>
<dbReference type="Proteomes" id="UP000515873">
    <property type="component" value="Chromosome"/>
</dbReference>
<reference evidence="2 3" key="1">
    <citation type="submission" date="2020-08" db="EMBL/GenBank/DDBJ databases">
        <title>Dyella sp. G9 isolated from forest soil.</title>
        <authorList>
            <person name="Fu J."/>
            <person name="Qiu L."/>
        </authorList>
    </citation>
    <scope>NUCLEOTIDE SEQUENCE [LARGE SCALE GENOMIC DNA]</scope>
    <source>
        <strain evidence="2 3">G9</strain>
    </source>
</reference>
<dbReference type="RefSeq" id="WP_187056399.1">
    <property type="nucleotide sequence ID" value="NZ_CP060412.1"/>
</dbReference>
<sequence length="109" mass="11823">MASRDHTARFRPSFPDDDTLKASPGDPPDRGSAAPALLAYDRLDVAIAILALVRLRCDSERFRKSKAWGLPAKALEFPFSAEVITALSIAIHCLEHAVYGPGHEPTLNA</sequence>
<evidence type="ECO:0000313" key="3">
    <source>
        <dbReference type="Proteomes" id="UP000515873"/>
    </source>
</evidence>
<accession>A0A7G8Q2C4</accession>
<proteinExistence type="predicted"/>
<dbReference type="AlphaFoldDB" id="A0A7G8Q2C4"/>
<dbReference type="KEGG" id="dtl:H8F01_17935"/>
<evidence type="ECO:0000256" key="1">
    <source>
        <dbReference type="SAM" id="MobiDB-lite"/>
    </source>
</evidence>
<evidence type="ECO:0000313" key="2">
    <source>
        <dbReference type="EMBL" id="QNK00932.1"/>
    </source>
</evidence>
<organism evidence="2 3">
    <name type="scientific">Dyella telluris</name>
    <dbReference type="NCBI Taxonomy" id="2763498"/>
    <lineage>
        <taxon>Bacteria</taxon>
        <taxon>Pseudomonadati</taxon>
        <taxon>Pseudomonadota</taxon>
        <taxon>Gammaproteobacteria</taxon>
        <taxon>Lysobacterales</taxon>
        <taxon>Rhodanobacteraceae</taxon>
        <taxon>Dyella</taxon>
    </lineage>
</organism>
<feature type="region of interest" description="Disordered" evidence="1">
    <location>
        <begin position="1"/>
        <end position="33"/>
    </location>
</feature>
<dbReference type="EMBL" id="CP060412">
    <property type="protein sequence ID" value="QNK00932.1"/>
    <property type="molecule type" value="Genomic_DNA"/>
</dbReference>